<evidence type="ECO:0000313" key="5">
    <source>
        <dbReference type="Proteomes" id="UP000061704"/>
    </source>
</evidence>
<dbReference type="SUPFAM" id="SSF54285">
    <property type="entry name" value="MoaD/ThiS"/>
    <property type="match status" value="1"/>
</dbReference>
<dbReference type="GO" id="GO:0006777">
    <property type="term" value="P:Mo-molybdopterin cofactor biosynthetic process"/>
    <property type="evidence" value="ECO:0007669"/>
    <property type="project" value="InterPro"/>
</dbReference>
<dbReference type="CDD" id="cd00754">
    <property type="entry name" value="Ubl_MoaD"/>
    <property type="match status" value="1"/>
</dbReference>
<gene>
    <name evidence="4" type="primary">moaD</name>
    <name evidence="4" type="ORF">ICMP_474</name>
</gene>
<name>C5WDB9_9ENTR</name>
<dbReference type="RefSeq" id="WP_041069565.1">
    <property type="nucleotide sequence ID" value="NZ_AP010872.1"/>
</dbReference>
<evidence type="ECO:0000256" key="3">
    <source>
        <dbReference type="ARBA" id="ARBA00024247"/>
    </source>
</evidence>
<dbReference type="Proteomes" id="UP000061704">
    <property type="component" value="Chromosome"/>
</dbReference>
<evidence type="ECO:0000313" key="4">
    <source>
        <dbReference type="EMBL" id="BAH83325.1"/>
    </source>
</evidence>
<dbReference type="OrthoDB" id="9801945at2"/>
<dbReference type="STRING" id="476281.ICMP_474"/>
<dbReference type="PANTHER" id="PTHR33359:SF1">
    <property type="entry name" value="MOLYBDOPTERIN SYNTHASE SULFUR CARRIER SUBUNIT"/>
    <property type="match status" value="1"/>
</dbReference>
<dbReference type="GO" id="GO:0000166">
    <property type="term" value="F:nucleotide binding"/>
    <property type="evidence" value="ECO:0007669"/>
    <property type="project" value="UniProtKB-KW"/>
</dbReference>
<organism evidence="4 5">
    <name type="scientific">Candidatus Ishikawaella capsulata Mpkobe</name>
    <dbReference type="NCBI Taxonomy" id="476281"/>
    <lineage>
        <taxon>Bacteria</taxon>
        <taxon>Pseudomonadati</taxon>
        <taxon>Pseudomonadota</taxon>
        <taxon>Gammaproteobacteria</taxon>
        <taxon>Enterobacterales</taxon>
        <taxon>Enterobacteriaceae</taxon>
        <taxon>Candidatus Ishikawella</taxon>
    </lineage>
</organism>
<dbReference type="KEGG" id="icp:ICMP_474"/>
<dbReference type="NCBIfam" id="NF008347">
    <property type="entry name" value="PRK11130.1"/>
    <property type="match status" value="1"/>
</dbReference>
<evidence type="ECO:0000256" key="2">
    <source>
        <dbReference type="ARBA" id="ARBA00024200"/>
    </source>
</evidence>
<dbReference type="PANTHER" id="PTHR33359">
    <property type="entry name" value="MOLYBDOPTERIN SYNTHASE SULFUR CARRIER SUBUNIT"/>
    <property type="match status" value="1"/>
</dbReference>
<protein>
    <recommendedName>
        <fullName evidence="3">Molybdopterin synthase sulfur carrier subunit</fullName>
    </recommendedName>
</protein>
<dbReference type="Gene3D" id="3.10.20.30">
    <property type="match status" value="1"/>
</dbReference>
<dbReference type="EMBL" id="AP010872">
    <property type="protein sequence ID" value="BAH83325.1"/>
    <property type="molecule type" value="Genomic_DNA"/>
</dbReference>
<comment type="similarity">
    <text evidence="2">Belongs to the MoaD family.</text>
</comment>
<dbReference type="Pfam" id="PF02597">
    <property type="entry name" value="ThiS"/>
    <property type="match status" value="1"/>
</dbReference>
<accession>C5WDB9</accession>
<dbReference type="InterPro" id="IPR012675">
    <property type="entry name" value="Beta-grasp_dom_sf"/>
</dbReference>
<keyword evidence="1" id="KW-0547">Nucleotide-binding</keyword>
<dbReference type="HOGENOM" id="CLU_114601_4_0_6"/>
<dbReference type="InterPro" id="IPR003749">
    <property type="entry name" value="ThiS/MoaD-like"/>
</dbReference>
<sequence>MIKIMFFAQIRELVGISQLFVENKYTDVESLRRSLINRGSQWAIALDTNTLLSSVNHTLVPMNYHLTDGDEVAFFPPVTGG</sequence>
<evidence type="ECO:0000256" key="1">
    <source>
        <dbReference type="ARBA" id="ARBA00022741"/>
    </source>
</evidence>
<dbReference type="GO" id="GO:1990133">
    <property type="term" value="C:molybdopterin adenylyltransferase complex"/>
    <property type="evidence" value="ECO:0007669"/>
    <property type="project" value="TreeGrafter"/>
</dbReference>
<proteinExistence type="inferred from homology"/>
<dbReference type="AlphaFoldDB" id="C5WDB9"/>
<keyword evidence="5" id="KW-1185">Reference proteome</keyword>
<dbReference type="InterPro" id="IPR016155">
    <property type="entry name" value="Mopterin_synth/thiamin_S_b"/>
</dbReference>
<reference evidence="4 5" key="1">
    <citation type="journal article" date="2011" name="Genome Biol. Evol.">
        <title>Reductive evolution of bacterial genome in insect gut environment.</title>
        <authorList>
            <person name="Nikoh N."/>
            <person name="Hosokawa T."/>
            <person name="Ohshima K."/>
            <person name="Hattori M."/>
            <person name="Fukatsu T."/>
        </authorList>
    </citation>
    <scope>NUCLEOTIDE SEQUENCE [LARGE SCALE GENOMIC DNA]</scope>
    <source>
        <strain evidence="4 5">Mpkobe</strain>
    </source>
</reference>
<dbReference type="InterPro" id="IPR044672">
    <property type="entry name" value="MOCS2A"/>
</dbReference>